<feature type="non-terminal residue" evidence="1">
    <location>
        <position position="1"/>
    </location>
</feature>
<comment type="caution">
    <text evidence="1">The sequence shown here is derived from an EMBL/GenBank/DDBJ whole genome shotgun (WGS) entry which is preliminary data.</text>
</comment>
<gene>
    <name evidence="1" type="ORF">Tci_924940</name>
</gene>
<reference evidence="1" key="1">
    <citation type="journal article" date="2019" name="Sci. Rep.">
        <title>Draft genome of Tanacetum cinerariifolium, the natural source of mosquito coil.</title>
        <authorList>
            <person name="Yamashiro T."/>
            <person name="Shiraishi A."/>
            <person name="Satake H."/>
            <person name="Nakayama K."/>
        </authorList>
    </citation>
    <scope>NUCLEOTIDE SEQUENCE</scope>
</reference>
<accession>A0A699X720</accession>
<sequence>AAGEGEQCVHVINGKSGGLSSCCLVQFGRVQGGASGQALHVAPALHRLTADPVATGGCLGDTEVFQERADHADRKAIARTDRVDDLGHRHAGHERFVELGA</sequence>
<dbReference type="EMBL" id="BKCJ011788541">
    <property type="protein sequence ID" value="GFD52971.1"/>
    <property type="molecule type" value="Genomic_DNA"/>
</dbReference>
<name>A0A699X720_TANCI</name>
<proteinExistence type="predicted"/>
<protein>
    <submittedName>
        <fullName evidence="1">Uncharacterized protein</fullName>
    </submittedName>
</protein>
<feature type="non-terminal residue" evidence="1">
    <location>
        <position position="101"/>
    </location>
</feature>
<organism evidence="1">
    <name type="scientific">Tanacetum cinerariifolium</name>
    <name type="common">Dalmatian daisy</name>
    <name type="synonym">Chrysanthemum cinerariifolium</name>
    <dbReference type="NCBI Taxonomy" id="118510"/>
    <lineage>
        <taxon>Eukaryota</taxon>
        <taxon>Viridiplantae</taxon>
        <taxon>Streptophyta</taxon>
        <taxon>Embryophyta</taxon>
        <taxon>Tracheophyta</taxon>
        <taxon>Spermatophyta</taxon>
        <taxon>Magnoliopsida</taxon>
        <taxon>eudicotyledons</taxon>
        <taxon>Gunneridae</taxon>
        <taxon>Pentapetalae</taxon>
        <taxon>asterids</taxon>
        <taxon>campanulids</taxon>
        <taxon>Asterales</taxon>
        <taxon>Asteraceae</taxon>
        <taxon>Asteroideae</taxon>
        <taxon>Anthemideae</taxon>
        <taxon>Anthemidinae</taxon>
        <taxon>Tanacetum</taxon>
    </lineage>
</organism>
<dbReference type="AlphaFoldDB" id="A0A699X720"/>
<evidence type="ECO:0000313" key="1">
    <source>
        <dbReference type="EMBL" id="GFD52971.1"/>
    </source>
</evidence>